<proteinExistence type="inferred from homology"/>
<evidence type="ECO:0000313" key="11">
    <source>
        <dbReference type="Proteomes" id="UP000722750"/>
    </source>
</evidence>
<comment type="subcellular location">
    <subcellularLocation>
        <location evidence="1">Cell membrane</location>
        <topology evidence="1">Multi-pass membrane protein</topology>
    </subcellularLocation>
</comment>
<dbReference type="InterPro" id="IPR022357">
    <property type="entry name" value="MIP_CS"/>
</dbReference>
<evidence type="ECO:0000256" key="9">
    <source>
        <dbReference type="SAM" id="Phobius"/>
    </source>
</evidence>
<evidence type="ECO:0000256" key="1">
    <source>
        <dbReference type="ARBA" id="ARBA00004651"/>
    </source>
</evidence>
<keyword evidence="6 9" id="KW-1133">Transmembrane helix</keyword>
<dbReference type="SUPFAM" id="SSF81338">
    <property type="entry name" value="Aquaporin-like"/>
    <property type="match status" value="1"/>
</dbReference>
<dbReference type="PANTHER" id="PTHR19139">
    <property type="entry name" value="AQUAPORIN TRANSPORTER"/>
    <property type="match status" value="1"/>
</dbReference>
<evidence type="ECO:0000256" key="6">
    <source>
        <dbReference type="ARBA" id="ARBA00022989"/>
    </source>
</evidence>
<evidence type="ECO:0000256" key="7">
    <source>
        <dbReference type="ARBA" id="ARBA00023136"/>
    </source>
</evidence>
<protein>
    <submittedName>
        <fullName evidence="10">Aquaporin Z 2</fullName>
    </submittedName>
</protein>
<feature type="transmembrane region" description="Helical" evidence="9">
    <location>
        <begin position="128"/>
        <end position="151"/>
    </location>
</feature>
<dbReference type="GO" id="GO:0015250">
    <property type="term" value="F:water channel activity"/>
    <property type="evidence" value="ECO:0007669"/>
    <property type="project" value="TreeGrafter"/>
</dbReference>
<evidence type="ECO:0000256" key="4">
    <source>
        <dbReference type="ARBA" id="ARBA00022475"/>
    </source>
</evidence>
<reference evidence="10" key="1">
    <citation type="journal article" date="2021" name="ISME J.">
        <title>Fine-scale metabolic discontinuity in a stratified prokaryote microbiome of a Red Sea deep halocline.</title>
        <authorList>
            <person name="Michoud G."/>
            <person name="Ngugi D.K."/>
            <person name="Barozzi A."/>
            <person name="Merlino G."/>
            <person name="Calleja M.L."/>
            <person name="Delgado-Huertas A."/>
            <person name="Moran X.A.G."/>
            <person name="Daffonchio D."/>
        </authorList>
    </citation>
    <scope>NUCLEOTIDE SEQUENCE</scope>
    <source>
        <strain evidence="10">SuakinDeep_MAG55_1</strain>
    </source>
</reference>
<comment type="similarity">
    <text evidence="2 8">Belongs to the MIP/aquaporin (TC 1.A.8) family.</text>
</comment>
<dbReference type="PANTHER" id="PTHR19139:SF199">
    <property type="entry name" value="MIP17260P"/>
    <property type="match status" value="1"/>
</dbReference>
<feature type="transmembrane region" description="Helical" evidence="9">
    <location>
        <begin position="158"/>
        <end position="182"/>
    </location>
</feature>
<dbReference type="Gene3D" id="1.20.1080.10">
    <property type="entry name" value="Glycerol uptake facilitator protein"/>
    <property type="match status" value="1"/>
</dbReference>
<name>A0A941W3A4_9BACT</name>
<feature type="transmembrane region" description="Helical" evidence="9">
    <location>
        <begin position="42"/>
        <end position="62"/>
    </location>
</feature>
<comment type="caution">
    <text evidence="10">The sequence shown here is derived from an EMBL/GenBank/DDBJ whole genome shotgun (WGS) entry which is preliminary data.</text>
</comment>
<dbReference type="InterPro" id="IPR000425">
    <property type="entry name" value="MIP"/>
</dbReference>
<evidence type="ECO:0000313" key="10">
    <source>
        <dbReference type="EMBL" id="MBS1258597.1"/>
    </source>
</evidence>
<evidence type="ECO:0000256" key="3">
    <source>
        <dbReference type="ARBA" id="ARBA00022448"/>
    </source>
</evidence>
<evidence type="ECO:0000256" key="5">
    <source>
        <dbReference type="ARBA" id="ARBA00022692"/>
    </source>
</evidence>
<evidence type="ECO:0000256" key="8">
    <source>
        <dbReference type="RuleBase" id="RU000477"/>
    </source>
</evidence>
<dbReference type="Proteomes" id="UP000722750">
    <property type="component" value="Unassembled WGS sequence"/>
</dbReference>
<dbReference type="EMBL" id="JAANXD010000070">
    <property type="protein sequence ID" value="MBS1258597.1"/>
    <property type="molecule type" value="Genomic_DNA"/>
</dbReference>
<feature type="transmembrane region" description="Helical" evidence="9">
    <location>
        <begin position="83"/>
        <end position="108"/>
    </location>
</feature>
<organism evidence="10 11">
    <name type="scientific">Candidatus Scalindua arabica</name>
    <dbReference type="NCBI Taxonomy" id="1127984"/>
    <lineage>
        <taxon>Bacteria</taxon>
        <taxon>Pseudomonadati</taxon>
        <taxon>Planctomycetota</taxon>
        <taxon>Candidatus Brocadiia</taxon>
        <taxon>Candidatus Brocadiales</taxon>
        <taxon>Candidatus Scalinduaceae</taxon>
        <taxon>Candidatus Scalindua</taxon>
    </lineage>
</organism>
<sequence>MNNYKKYIAEFLGTLLLVFIGAGAVCANYSMKMAGVQGAGYAWAIVVFGFVVVAVVYATSYISGSHVNPAVTISFLVTGRMDAGTAAFYIISQLLGAVAAGFFLRILFPDAVSTVHLGTCALGKGVEFWKALLIEAVMTFLFVFTIFATVVGRRTPGIIAGVAIGMVYLFGALVASSISGGALNPARVFGTAVASDHFDYHYVWWLGPVSGGIGAVFLYDKIFCKKDI</sequence>
<keyword evidence="4" id="KW-1003">Cell membrane</keyword>
<dbReference type="Pfam" id="PF00230">
    <property type="entry name" value="MIP"/>
    <property type="match status" value="1"/>
</dbReference>
<dbReference type="PROSITE" id="PS00221">
    <property type="entry name" value="MIP"/>
    <property type="match status" value="1"/>
</dbReference>
<keyword evidence="3 8" id="KW-0813">Transport</keyword>
<dbReference type="InterPro" id="IPR023271">
    <property type="entry name" value="Aquaporin-like"/>
</dbReference>
<dbReference type="AlphaFoldDB" id="A0A941W3A4"/>
<evidence type="ECO:0000256" key="2">
    <source>
        <dbReference type="ARBA" id="ARBA00006175"/>
    </source>
</evidence>
<keyword evidence="7 9" id="KW-0472">Membrane</keyword>
<dbReference type="InterPro" id="IPR034294">
    <property type="entry name" value="Aquaporin_transptr"/>
</dbReference>
<dbReference type="GO" id="GO:0005886">
    <property type="term" value="C:plasma membrane"/>
    <property type="evidence" value="ECO:0007669"/>
    <property type="project" value="UniProtKB-SubCell"/>
</dbReference>
<dbReference type="PRINTS" id="PR00783">
    <property type="entry name" value="MINTRINSICP"/>
</dbReference>
<gene>
    <name evidence="10" type="ORF">MAG551_01656</name>
</gene>
<feature type="transmembrane region" description="Helical" evidence="9">
    <location>
        <begin position="202"/>
        <end position="219"/>
    </location>
</feature>
<accession>A0A941W3A4</accession>
<keyword evidence="5 8" id="KW-0812">Transmembrane</keyword>